<dbReference type="RefSeq" id="WP_175369870.1">
    <property type="nucleotide sequence ID" value="NZ_JABWCS010000180.1"/>
</dbReference>
<evidence type="ECO:0000313" key="4">
    <source>
        <dbReference type="Proteomes" id="UP000564806"/>
    </source>
</evidence>
<keyword evidence="1" id="KW-0472">Membrane</keyword>
<dbReference type="Proteomes" id="UP000564806">
    <property type="component" value="Unassembled WGS sequence"/>
</dbReference>
<feature type="transmembrane region" description="Helical" evidence="1">
    <location>
        <begin position="52"/>
        <end position="82"/>
    </location>
</feature>
<dbReference type="InterPro" id="IPR047793">
    <property type="entry name" value="LiaF_C"/>
</dbReference>
<feature type="domain" description="Cell wall-active antibiotics response LiaF-like C-terminal" evidence="2">
    <location>
        <begin position="105"/>
        <end position="212"/>
    </location>
</feature>
<sequence length="215" mass="24447">MDKRSRLIAIGLIGVGCIMIFGRWIGFFSIVALLFLLLGIYRTTTGKVKQGYTLLGIGAVMLLLDHLVLVLGICLISLVIFFRKSKKLQHQTRFMQKQNFSSRFEWDRVPWVMQSLSAWHVLGEADLDLSLAMADDRETIMLFHGIFGDIDLHLSDGYGVEIEAFVLFGSIDLGLQRDTGMLNRLNWKSPNYETSEHKVKFNVSYLIGDLDIRLS</sequence>
<comment type="caution">
    <text evidence="3">The sequence shown here is derived from an EMBL/GenBank/DDBJ whole genome shotgun (WGS) entry which is preliminary data.</text>
</comment>
<gene>
    <name evidence="3" type="ORF">HPT30_02080</name>
</gene>
<dbReference type="InterPro" id="IPR024425">
    <property type="entry name" value="LiaF-like_C"/>
</dbReference>
<evidence type="ECO:0000313" key="3">
    <source>
        <dbReference type="EMBL" id="NUU59170.1"/>
    </source>
</evidence>
<evidence type="ECO:0000256" key="1">
    <source>
        <dbReference type="SAM" id="Phobius"/>
    </source>
</evidence>
<name>A0A850EH15_9BACL</name>
<dbReference type="Pfam" id="PF09922">
    <property type="entry name" value="LiaF-like_C"/>
    <property type="match status" value="1"/>
</dbReference>
<evidence type="ECO:0000259" key="2">
    <source>
        <dbReference type="Pfam" id="PF09922"/>
    </source>
</evidence>
<keyword evidence="4" id="KW-1185">Reference proteome</keyword>
<dbReference type="NCBIfam" id="NF040535">
    <property type="entry name" value="LiaF_C_term"/>
    <property type="match status" value="1"/>
</dbReference>
<dbReference type="EMBL" id="JABWCS010000180">
    <property type="protein sequence ID" value="NUU59170.1"/>
    <property type="molecule type" value="Genomic_DNA"/>
</dbReference>
<feature type="transmembrane region" description="Helical" evidence="1">
    <location>
        <begin position="7"/>
        <end position="40"/>
    </location>
</feature>
<organism evidence="3 4">
    <name type="scientific">Paenibacillus agri</name>
    <dbReference type="NCBI Taxonomy" id="2744309"/>
    <lineage>
        <taxon>Bacteria</taxon>
        <taxon>Bacillati</taxon>
        <taxon>Bacillota</taxon>
        <taxon>Bacilli</taxon>
        <taxon>Bacillales</taxon>
        <taxon>Paenibacillaceae</taxon>
        <taxon>Paenibacillus</taxon>
    </lineage>
</organism>
<dbReference type="PROSITE" id="PS51257">
    <property type="entry name" value="PROKAR_LIPOPROTEIN"/>
    <property type="match status" value="1"/>
</dbReference>
<proteinExistence type="predicted"/>
<reference evidence="3" key="1">
    <citation type="submission" date="2020-06" db="EMBL/GenBank/DDBJ databases">
        <title>Paenibacillus sp. nov., isolated from soil.</title>
        <authorList>
            <person name="Seo Y.L."/>
        </authorList>
    </citation>
    <scope>NUCLEOTIDE SEQUENCE [LARGE SCALE GENOMIC DNA]</scope>
    <source>
        <strain evidence="3">JW14</strain>
    </source>
</reference>
<protein>
    <submittedName>
        <fullName evidence="3">Cell wall-active antibiotics response protein</fullName>
    </submittedName>
</protein>
<dbReference type="AlphaFoldDB" id="A0A850EH15"/>
<keyword evidence="1" id="KW-0812">Transmembrane</keyword>
<keyword evidence="1" id="KW-1133">Transmembrane helix</keyword>
<accession>A0A850EH15</accession>